<sequence>MILVLAGWWVSLSLSLSLRLTQVGMIYSLLACFGCSPSKEGNCEIDMGGGERASKL</sequence>
<gene>
    <name evidence="1" type="ORF">Scep_017395</name>
</gene>
<comment type="caution">
    <text evidence="1">The sequence shown here is derived from an EMBL/GenBank/DDBJ whole genome shotgun (WGS) entry which is preliminary data.</text>
</comment>
<dbReference type="EMBL" id="JBBNAG010000007">
    <property type="protein sequence ID" value="KAK9119302.1"/>
    <property type="molecule type" value="Genomic_DNA"/>
</dbReference>
<name>A0AAP0NTI3_9MAGN</name>
<evidence type="ECO:0000313" key="2">
    <source>
        <dbReference type="Proteomes" id="UP001419268"/>
    </source>
</evidence>
<dbReference type="Proteomes" id="UP001419268">
    <property type="component" value="Unassembled WGS sequence"/>
</dbReference>
<protein>
    <submittedName>
        <fullName evidence="1">Uncharacterized protein</fullName>
    </submittedName>
</protein>
<organism evidence="1 2">
    <name type="scientific">Stephania cephalantha</name>
    <dbReference type="NCBI Taxonomy" id="152367"/>
    <lineage>
        <taxon>Eukaryota</taxon>
        <taxon>Viridiplantae</taxon>
        <taxon>Streptophyta</taxon>
        <taxon>Embryophyta</taxon>
        <taxon>Tracheophyta</taxon>
        <taxon>Spermatophyta</taxon>
        <taxon>Magnoliopsida</taxon>
        <taxon>Ranunculales</taxon>
        <taxon>Menispermaceae</taxon>
        <taxon>Menispermoideae</taxon>
        <taxon>Cissampelideae</taxon>
        <taxon>Stephania</taxon>
    </lineage>
</organism>
<accession>A0AAP0NTI3</accession>
<dbReference type="AlphaFoldDB" id="A0AAP0NTI3"/>
<reference evidence="1 2" key="1">
    <citation type="submission" date="2024-01" db="EMBL/GenBank/DDBJ databases">
        <title>Genome assemblies of Stephania.</title>
        <authorList>
            <person name="Yang L."/>
        </authorList>
    </citation>
    <scope>NUCLEOTIDE SEQUENCE [LARGE SCALE GENOMIC DNA]</scope>
    <source>
        <strain evidence="1">JXDWG</strain>
        <tissue evidence="1">Leaf</tissue>
    </source>
</reference>
<keyword evidence="2" id="KW-1185">Reference proteome</keyword>
<evidence type="ECO:0000313" key="1">
    <source>
        <dbReference type="EMBL" id="KAK9119302.1"/>
    </source>
</evidence>
<proteinExistence type="predicted"/>